<evidence type="ECO:0000256" key="1">
    <source>
        <dbReference type="SAM" id="Phobius"/>
    </source>
</evidence>
<accession>A0ABY8XA96</accession>
<gene>
    <name evidence="2" type="ORF">QP939_28185</name>
</gene>
<dbReference type="RefSeq" id="WP_285449227.1">
    <property type="nucleotide sequence ID" value="NZ_CP127173.1"/>
</dbReference>
<evidence type="ECO:0000313" key="3">
    <source>
        <dbReference type="Proteomes" id="UP001227101"/>
    </source>
</evidence>
<organism evidence="2 3">
    <name type="scientific">Amycolatopsis nalaikhensis</name>
    <dbReference type="NCBI Taxonomy" id="715472"/>
    <lineage>
        <taxon>Bacteria</taxon>
        <taxon>Bacillati</taxon>
        <taxon>Actinomycetota</taxon>
        <taxon>Actinomycetes</taxon>
        <taxon>Pseudonocardiales</taxon>
        <taxon>Pseudonocardiaceae</taxon>
        <taxon>Amycolatopsis</taxon>
    </lineage>
</organism>
<evidence type="ECO:0000313" key="2">
    <source>
        <dbReference type="EMBL" id="WIV52825.1"/>
    </source>
</evidence>
<feature type="transmembrane region" description="Helical" evidence="1">
    <location>
        <begin position="21"/>
        <end position="42"/>
    </location>
</feature>
<proteinExistence type="predicted"/>
<keyword evidence="1" id="KW-0812">Transmembrane</keyword>
<sequence length="44" mass="4796">MSVLLAWAIAARLGRRSQLRWLGLATGLAVYSAVLVVDWVLVAE</sequence>
<name>A0ABY8XA96_9PSEU</name>
<dbReference type="Proteomes" id="UP001227101">
    <property type="component" value="Chromosome"/>
</dbReference>
<keyword evidence="3" id="KW-1185">Reference proteome</keyword>
<reference evidence="2 3" key="1">
    <citation type="submission" date="2023-06" db="EMBL/GenBank/DDBJ databases">
        <authorList>
            <person name="Oyuntsetseg B."/>
            <person name="Kim S.B."/>
        </authorList>
    </citation>
    <scope>NUCLEOTIDE SEQUENCE [LARGE SCALE GENOMIC DNA]</scope>
    <source>
        <strain evidence="2 3">2-2</strain>
    </source>
</reference>
<keyword evidence="1" id="KW-0472">Membrane</keyword>
<protein>
    <submittedName>
        <fullName evidence="2">Uncharacterized protein</fullName>
    </submittedName>
</protein>
<keyword evidence="1" id="KW-1133">Transmembrane helix</keyword>
<dbReference type="EMBL" id="CP127173">
    <property type="protein sequence ID" value="WIV52825.1"/>
    <property type="molecule type" value="Genomic_DNA"/>
</dbReference>